<dbReference type="AlphaFoldDB" id="K7ABA0"/>
<proteinExistence type="predicted"/>
<sequence length="37" mass="4363">MDENVLYPMSLAQLGMLLSLITQINQKWSFDQYGWVE</sequence>
<accession>K7ABA0</accession>
<dbReference type="Proteomes" id="UP000006322">
    <property type="component" value="Unassembled WGS sequence"/>
</dbReference>
<protein>
    <submittedName>
        <fullName evidence="1">Uncharacterized protein</fullName>
    </submittedName>
</protein>
<gene>
    <name evidence="1" type="ORF">GPLA_1745</name>
</gene>
<evidence type="ECO:0000313" key="1">
    <source>
        <dbReference type="EMBL" id="GAC32655.1"/>
    </source>
</evidence>
<dbReference type="EMBL" id="BAER01000044">
    <property type="protein sequence ID" value="GAC32655.1"/>
    <property type="molecule type" value="Genomic_DNA"/>
</dbReference>
<evidence type="ECO:0000313" key="2">
    <source>
        <dbReference type="Proteomes" id="UP000006322"/>
    </source>
</evidence>
<name>K7ABA0_9ALTE</name>
<dbReference type="STRING" id="1129793.GPLA_1745"/>
<organism evidence="1 2">
    <name type="scientific">Paraglaciecola polaris LMG 21857</name>
    <dbReference type="NCBI Taxonomy" id="1129793"/>
    <lineage>
        <taxon>Bacteria</taxon>
        <taxon>Pseudomonadati</taxon>
        <taxon>Pseudomonadota</taxon>
        <taxon>Gammaproteobacteria</taxon>
        <taxon>Alteromonadales</taxon>
        <taxon>Alteromonadaceae</taxon>
        <taxon>Paraglaciecola</taxon>
    </lineage>
</organism>
<keyword evidence="2" id="KW-1185">Reference proteome</keyword>
<reference evidence="2" key="1">
    <citation type="journal article" date="2014" name="Environ. Microbiol.">
        <title>Comparative genomics of the marine bacterial genus Glaciecola reveals the high degree of genomic diversity and genomic characteristic for cold adaptation.</title>
        <authorList>
            <person name="Qin Q.L."/>
            <person name="Xie B.B."/>
            <person name="Yu Y."/>
            <person name="Shu Y.L."/>
            <person name="Rong J.C."/>
            <person name="Zhang Y.J."/>
            <person name="Zhao D.L."/>
            <person name="Chen X.L."/>
            <person name="Zhang X.Y."/>
            <person name="Chen B."/>
            <person name="Zhou B.C."/>
            <person name="Zhang Y.Z."/>
        </authorList>
    </citation>
    <scope>NUCLEOTIDE SEQUENCE [LARGE SCALE GENOMIC DNA]</scope>
    <source>
        <strain evidence="2">LMG 21857</strain>
    </source>
</reference>
<comment type="caution">
    <text evidence="1">The sequence shown here is derived from an EMBL/GenBank/DDBJ whole genome shotgun (WGS) entry which is preliminary data.</text>
</comment>